<proteinExistence type="predicted"/>
<evidence type="ECO:0000256" key="1">
    <source>
        <dbReference type="ARBA" id="ARBA00023015"/>
    </source>
</evidence>
<dbReference type="Gene3D" id="3.30.450.40">
    <property type="match status" value="1"/>
</dbReference>
<dbReference type="SUPFAM" id="SSF55781">
    <property type="entry name" value="GAF domain-like"/>
    <property type="match status" value="1"/>
</dbReference>
<accession>A0ABW4KEW6</accession>
<dbReference type="PANTHER" id="PTHR44688:SF16">
    <property type="entry name" value="DNA-BINDING TRANSCRIPTIONAL ACTIVATOR DEVR_DOSR"/>
    <property type="match status" value="1"/>
</dbReference>
<dbReference type="InterPro" id="IPR000792">
    <property type="entry name" value="Tscrpt_reg_LuxR_C"/>
</dbReference>
<dbReference type="Pfam" id="PF00196">
    <property type="entry name" value="GerE"/>
    <property type="match status" value="1"/>
</dbReference>
<dbReference type="Gene3D" id="1.10.10.10">
    <property type="entry name" value="Winged helix-like DNA-binding domain superfamily/Winged helix DNA-binding domain"/>
    <property type="match status" value="1"/>
</dbReference>
<comment type="caution">
    <text evidence="5">The sequence shown here is derived from an EMBL/GenBank/DDBJ whole genome shotgun (WGS) entry which is preliminary data.</text>
</comment>
<keyword evidence="3" id="KW-0804">Transcription</keyword>
<gene>
    <name evidence="5" type="ORF">ACFSCZ_02600</name>
</gene>
<dbReference type="SMART" id="SM00421">
    <property type="entry name" value="HTH_LUXR"/>
    <property type="match status" value="1"/>
</dbReference>
<reference evidence="6" key="1">
    <citation type="journal article" date="2019" name="Int. J. Syst. Evol. Microbiol.">
        <title>The Global Catalogue of Microorganisms (GCM) 10K type strain sequencing project: providing services to taxonomists for standard genome sequencing and annotation.</title>
        <authorList>
            <consortium name="The Broad Institute Genomics Platform"/>
            <consortium name="The Broad Institute Genome Sequencing Center for Infectious Disease"/>
            <person name="Wu L."/>
            <person name="Ma J."/>
        </authorList>
    </citation>
    <scope>NUCLEOTIDE SEQUENCE [LARGE SCALE GENOMIC DNA]</scope>
    <source>
        <strain evidence="6">CGMCC 1.12295</strain>
    </source>
</reference>
<organism evidence="5 6">
    <name type="scientific">Siminovitchia sediminis</name>
    <dbReference type="NCBI Taxonomy" id="1274353"/>
    <lineage>
        <taxon>Bacteria</taxon>
        <taxon>Bacillati</taxon>
        <taxon>Bacillota</taxon>
        <taxon>Bacilli</taxon>
        <taxon>Bacillales</taxon>
        <taxon>Bacillaceae</taxon>
        <taxon>Siminovitchia</taxon>
    </lineage>
</organism>
<dbReference type="InterPro" id="IPR029016">
    <property type="entry name" value="GAF-like_dom_sf"/>
</dbReference>
<evidence type="ECO:0000256" key="3">
    <source>
        <dbReference type="ARBA" id="ARBA00023163"/>
    </source>
</evidence>
<dbReference type="PRINTS" id="PR00038">
    <property type="entry name" value="HTHLUXR"/>
</dbReference>
<dbReference type="RefSeq" id="WP_380772188.1">
    <property type="nucleotide sequence ID" value="NZ_JBHUEO010000005.1"/>
</dbReference>
<dbReference type="PROSITE" id="PS00622">
    <property type="entry name" value="HTH_LUXR_1"/>
    <property type="match status" value="1"/>
</dbReference>
<protein>
    <submittedName>
        <fullName evidence="5">LuxR C-terminal-related transcriptional regulator</fullName>
    </submittedName>
</protein>
<evidence type="ECO:0000313" key="6">
    <source>
        <dbReference type="Proteomes" id="UP001597301"/>
    </source>
</evidence>
<feature type="domain" description="HTH luxR-type" evidence="4">
    <location>
        <begin position="178"/>
        <end position="234"/>
    </location>
</feature>
<dbReference type="PROSITE" id="PS50043">
    <property type="entry name" value="HTH_LUXR_2"/>
    <property type="match status" value="1"/>
</dbReference>
<evidence type="ECO:0000259" key="4">
    <source>
        <dbReference type="PROSITE" id="PS50043"/>
    </source>
</evidence>
<sequence>MILTIAEYEQMLQFSAQIAKPACSIRTAILENLSVYFGYDEAIFWHVDRSGHLQDPEAYLLCEQALFDYQEKYYQYDFLHPQKNFDLYQRKKAIRLADIIDTELYLQSPYYQFMDSYGYFDELVLALTYKGTMIGIIRIPQKIGKRPFSKKDCLRLQYLSDIITSCLLHQLRLDHIYPLLSKREAEVAKLVKEGYTNQGIADRLFISANTVKKHLQNIYQKYNVRNRTQLVQLL</sequence>
<dbReference type="PANTHER" id="PTHR44688">
    <property type="entry name" value="DNA-BINDING TRANSCRIPTIONAL ACTIVATOR DEVR_DOSR"/>
    <property type="match status" value="1"/>
</dbReference>
<dbReference type="InterPro" id="IPR016032">
    <property type="entry name" value="Sig_transdc_resp-reg_C-effctor"/>
</dbReference>
<keyword evidence="2" id="KW-0238">DNA-binding</keyword>
<dbReference type="EMBL" id="JBHUEO010000005">
    <property type="protein sequence ID" value="MFD1705638.1"/>
    <property type="molecule type" value="Genomic_DNA"/>
</dbReference>
<dbReference type="SUPFAM" id="SSF46894">
    <property type="entry name" value="C-terminal effector domain of the bipartite response regulators"/>
    <property type="match status" value="1"/>
</dbReference>
<dbReference type="Proteomes" id="UP001597301">
    <property type="component" value="Unassembled WGS sequence"/>
</dbReference>
<keyword evidence="1" id="KW-0805">Transcription regulation</keyword>
<evidence type="ECO:0000256" key="2">
    <source>
        <dbReference type="ARBA" id="ARBA00023125"/>
    </source>
</evidence>
<keyword evidence="6" id="KW-1185">Reference proteome</keyword>
<dbReference type="CDD" id="cd06170">
    <property type="entry name" value="LuxR_C_like"/>
    <property type="match status" value="1"/>
</dbReference>
<name>A0ABW4KEW6_9BACI</name>
<evidence type="ECO:0000313" key="5">
    <source>
        <dbReference type="EMBL" id="MFD1705638.1"/>
    </source>
</evidence>
<dbReference type="InterPro" id="IPR036388">
    <property type="entry name" value="WH-like_DNA-bd_sf"/>
</dbReference>